<protein>
    <submittedName>
        <fullName evidence="1">Uncharacterized protein</fullName>
    </submittedName>
</protein>
<name>A0A318S2A0_9DEIO</name>
<dbReference type="AlphaFoldDB" id="A0A318S2A0"/>
<reference evidence="1 2" key="1">
    <citation type="submission" date="2018-06" db="EMBL/GenBank/DDBJ databases">
        <title>Genomic Encyclopedia of Type Strains, Phase IV (KMG-IV): sequencing the most valuable type-strain genomes for metagenomic binning, comparative biology and taxonomic classification.</title>
        <authorList>
            <person name="Goeker M."/>
        </authorList>
    </citation>
    <scope>NUCLEOTIDE SEQUENCE [LARGE SCALE GENOMIC DNA]</scope>
    <source>
        <strain evidence="1 2">DSM 18048</strain>
    </source>
</reference>
<evidence type="ECO:0000313" key="1">
    <source>
        <dbReference type="EMBL" id="PYE50954.1"/>
    </source>
</evidence>
<keyword evidence="2" id="KW-1185">Reference proteome</keyword>
<gene>
    <name evidence="1" type="ORF">DES52_11621</name>
</gene>
<evidence type="ECO:0000313" key="2">
    <source>
        <dbReference type="Proteomes" id="UP000248326"/>
    </source>
</evidence>
<accession>A0A318S2A0</accession>
<dbReference type="Proteomes" id="UP000248326">
    <property type="component" value="Unassembled WGS sequence"/>
</dbReference>
<organism evidence="1 2">
    <name type="scientific">Deinococcus yavapaiensis KR-236</name>
    <dbReference type="NCBI Taxonomy" id="694435"/>
    <lineage>
        <taxon>Bacteria</taxon>
        <taxon>Thermotogati</taxon>
        <taxon>Deinococcota</taxon>
        <taxon>Deinococci</taxon>
        <taxon>Deinococcales</taxon>
        <taxon>Deinococcaceae</taxon>
        <taxon>Deinococcus</taxon>
    </lineage>
</organism>
<comment type="caution">
    <text evidence="1">The sequence shown here is derived from an EMBL/GenBank/DDBJ whole genome shotgun (WGS) entry which is preliminary data.</text>
</comment>
<sequence length="43" mass="4819">MKLSATRAAELRGVPNAFTPFMNITHPATLTAKQTKYESFFET</sequence>
<proteinExistence type="predicted"/>
<dbReference type="EMBL" id="QJSX01000016">
    <property type="protein sequence ID" value="PYE50954.1"/>
    <property type="molecule type" value="Genomic_DNA"/>
</dbReference>